<evidence type="ECO:0000256" key="9">
    <source>
        <dbReference type="PROSITE-ProRule" id="PRU10055"/>
    </source>
</evidence>
<accession>A0ABT0MG04</accession>
<keyword evidence="4 10" id="KW-0378">Hydrolase</keyword>
<keyword evidence="6" id="KW-0119">Carbohydrate metabolism</keyword>
<feature type="active site" description="Nucleophile" evidence="9">
    <location>
        <position position="356"/>
    </location>
</feature>
<evidence type="ECO:0000313" key="12">
    <source>
        <dbReference type="Proteomes" id="UP001431217"/>
    </source>
</evidence>
<keyword evidence="7 10" id="KW-0326">Glycosidase</keyword>
<evidence type="ECO:0000256" key="8">
    <source>
        <dbReference type="ARBA" id="ARBA00023326"/>
    </source>
</evidence>
<evidence type="ECO:0000256" key="3">
    <source>
        <dbReference type="ARBA" id="ARBA00012744"/>
    </source>
</evidence>
<sequence>MSPPLTAAKKQFPKGFLWGSATAAHQIEGSPLADGAGPSIWTRFAHTPGMTLNGDTGDVACDHYRRWKEDVALMRELGMQAYRFSVSWSRILPEGTGRVNQKGLDFYSRLVDELLANGIEPLLTLYHWDLPAALDDRGGWLNRDCADWFADYGRVLYRALDGRVKKWVTLNEPWVITDGGYLHGALAPGHRSRFEAPIASHNLMRSHGAAVQAYRAEGRHEIGLVVNIEPKYAASDSAEDQAAVRRADAYMNRQYLDPALLGSYPDEMKEIFGEAWPDWPAEDFDLIRQQLDFIGINYYTRNVTQANDSYPLRAGPVKQPLGTYTETGWEVFPQGLTDLLVWAKDRYGNIPTYITENGAAFFDPPVADTDPSGARRIRDPLRIDYLRKHLSAIHDAIAAGCDIRGYMVWSLLDNLEWSLGYSKRFGIVHVNYGTQERTPKDSARFYSKVIASNGDALSDPLPY</sequence>
<dbReference type="InterPro" id="IPR033132">
    <property type="entry name" value="GH_1_N_CS"/>
</dbReference>
<dbReference type="InterPro" id="IPR017736">
    <property type="entry name" value="Glyco_hydro_1_beta-glucosidase"/>
</dbReference>
<evidence type="ECO:0000256" key="2">
    <source>
        <dbReference type="ARBA" id="ARBA00010838"/>
    </source>
</evidence>
<evidence type="ECO:0000256" key="6">
    <source>
        <dbReference type="ARBA" id="ARBA00023277"/>
    </source>
</evidence>
<dbReference type="PROSITE" id="PS00572">
    <property type="entry name" value="GLYCOSYL_HYDROL_F1_1"/>
    <property type="match status" value="1"/>
</dbReference>
<protein>
    <recommendedName>
        <fullName evidence="3 10">Beta-glucosidase</fullName>
        <ecNumber evidence="3 10">3.2.1.21</ecNumber>
    </recommendedName>
</protein>
<dbReference type="Proteomes" id="UP001431217">
    <property type="component" value="Unassembled WGS sequence"/>
</dbReference>
<comment type="similarity">
    <text evidence="2 10">Belongs to the glycosyl hydrolase 1 family.</text>
</comment>
<dbReference type="GO" id="GO:0008422">
    <property type="term" value="F:beta-glucosidase activity"/>
    <property type="evidence" value="ECO:0007669"/>
    <property type="project" value="UniProtKB-EC"/>
</dbReference>
<reference evidence="11 12" key="1">
    <citation type="submission" date="2022-05" db="EMBL/GenBank/DDBJ databases">
        <title>Luteimonas sp. SX5, whole genome shotgun sequencing project.</title>
        <authorList>
            <person name="Zhao G."/>
            <person name="Shen L."/>
        </authorList>
    </citation>
    <scope>NUCLEOTIDE SEQUENCE [LARGE SCALE GENOMIC DNA]</scope>
    <source>
        <strain evidence="11 12">SX5</strain>
    </source>
</reference>
<dbReference type="InterPro" id="IPR001360">
    <property type="entry name" value="Glyco_hydro_1"/>
</dbReference>
<organism evidence="11 12">
    <name type="scientific">Luteimonas galliterrae</name>
    <dbReference type="NCBI Taxonomy" id="2940486"/>
    <lineage>
        <taxon>Bacteria</taxon>
        <taxon>Pseudomonadati</taxon>
        <taxon>Pseudomonadota</taxon>
        <taxon>Gammaproteobacteria</taxon>
        <taxon>Lysobacterales</taxon>
        <taxon>Lysobacteraceae</taxon>
        <taxon>Luteimonas</taxon>
    </lineage>
</organism>
<evidence type="ECO:0000256" key="4">
    <source>
        <dbReference type="ARBA" id="ARBA00022801"/>
    </source>
</evidence>
<dbReference type="RefSeq" id="WP_249471467.1">
    <property type="nucleotide sequence ID" value="NZ_JAMBEP010000001.1"/>
</dbReference>
<dbReference type="Gene3D" id="3.20.20.80">
    <property type="entry name" value="Glycosidases"/>
    <property type="match status" value="1"/>
</dbReference>
<comment type="catalytic activity">
    <reaction evidence="1 10">
        <text>Hydrolysis of terminal, non-reducing beta-D-glucosyl residues with release of beta-D-glucose.</text>
        <dbReference type="EC" id="3.2.1.21"/>
    </reaction>
</comment>
<comment type="caution">
    <text evidence="11">The sequence shown here is derived from an EMBL/GenBank/DDBJ whole genome shotgun (WGS) entry which is preliminary data.</text>
</comment>
<evidence type="ECO:0000256" key="10">
    <source>
        <dbReference type="RuleBase" id="RU361175"/>
    </source>
</evidence>
<dbReference type="PRINTS" id="PR00131">
    <property type="entry name" value="GLHYDRLASE1"/>
</dbReference>
<evidence type="ECO:0000256" key="7">
    <source>
        <dbReference type="ARBA" id="ARBA00023295"/>
    </source>
</evidence>
<dbReference type="InterPro" id="IPR017853">
    <property type="entry name" value="GH"/>
</dbReference>
<dbReference type="EMBL" id="JAMBEP010000001">
    <property type="protein sequence ID" value="MCL1633800.1"/>
    <property type="molecule type" value="Genomic_DNA"/>
</dbReference>
<dbReference type="PANTHER" id="PTHR10353">
    <property type="entry name" value="GLYCOSYL HYDROLASE"/>
    <property type="match status" value="1"/>
</dbReference>
<keyword evidence="12" id="KW-1185">Reference proteome</keyword>
<dbReference type="PANTHER" id="PTHR10353:SF36">
    <property type="entry name" value="LP05116P"/>
    <property type="match status" value="1"/>
</dbReference>
<dbReference type="EC" id="3.2.1.21" evidence="3 10"/>
<dbReference type="InterPro" id="IPR018120">
    <property type="entry name" value="Glyco_hydro_1_AS"/>
</dbReference>
<gene>
    <name evidence="11" type="ORF">M2650_03955</name>
</gene>
<keyword evidence="8" id="KW-0624">Polysaccharide degradation</keyword>
<name>A0ABT0MG04_9GAMM</name>
<keyword evidence="5" id="KW-0136">Cellulose degradation</keyword>
<dbReference type="Pfam" id="PF00232">
    <property type="entry name" value="Glyco_hydro_1"/>
    <property type="match status" value="1"/>
</dbReference>
<proteinExistence type="inferred from homology"/>
<dbReference type="PROSITE" id="PS00653">
    <property type="entry name" value="GLYCOSYL_HYDROL_F1_2"/>
    <property type="match status" value="1"/>
</dbReference>
<evidence type="ECO:0000256" key="5">
    <source>
        <dbReference type="ARBA" id="ARBA00023001"/>
    </source>
</evidence>
<evidence type="ECO:0000256" key="1">
    <source>
        <dbReference type="ARBA" id="ARBA00000448"/>
    </source>
</evidence>
<dbReference type="SUPFAM" id="SSF51445">
    <property type="entry name" value="(Trans)glycosidases"/>
    <property type="match status" value="1"/>
</dbReference>
<dbReference type="NCBIfam" id="TIGR03356">
    <property type="entry name" value="BGL"/>
    <property type="match status" value="1"/>
</dbReference>
<evidence type="ECO:0000313" key="11">
    <source>
        <dbReference type="EMBL" id="MCL1633800.1"/>
    </source>
</evidence>